<dbReference type="PRINTS" id="PR01607">
    <property type="entry name" value="APYRASEFAMLY"/>
</dbReference>
<dbReference type="InterPro" id="IPR036907">
    <property type="entry name" value="5'-Nucleotdase_C_sf"/>
</dbReference>
<dbReference type="Proteomes" id="UP001597046">
    <property type="component" value="Unassembled WGS sequence"/>
</dbReference>
<comment type="cofactor">
    <cofactor evidence="3">
        <name>a divalent metal cation</name>
        <dbReference type="ChEBI" id="CHEBI:60240"/>
    </cofactor>
</comment>
<evidence type="ECO:0000256" key="3">
    <source>
        <dbReference type="ARBA" id="ARBA00001968"/>
    </source>
</evidence>
<evidence type="ECO:0000259" key="13">
    <source>
        <dbReference type="Pfam" id="PF02872"/>
    </source>
</evidence>
<dbReference type="Pfam" id="PF02872">
    <property type="entry name" value="5_nucleotid_C"/>
    <property type="match status" value="1"/>
</dbReference>
<evidence type="ECO:0000256" key="9">
    <source>
        <dbReference type="ARBA" id="ARBA00022801"/>
    </source>
</evidence>
<dbReference type="EMBL" id="JBHTKH010000008">
    <property type="protein sequence ID" value="MFD1055375.1"/>
    <property type="molecule type" value="Genomic_DNA"/>
</dbReference>
<evidence type="ECO:0000313" key="14">
    <source>
        <dbReference type="EMBL" id="MFD1055375.1"/>
    </source>
</evidence>
<comment type="catalytic activity">
    <reaction evidence="2">
        <text>a nucleoside 2',3'-cyclic phosphate + H2O = a nucleoside 3'-phosphate + H(+)</text>
        <dbReference type="Rhea" id="RHEA:19621"/>
        <dbReference type="ChEBI" id="CHEBI:15377"/>
        <dbReference type="ChEBI" id="CHEBI:15378"/>
        <dbReference type="ChEBI" id="CHEBI:66949"/>
        <dbReference type="ChEBI" id="CHEBI:66954"/>
        <dbReference type="EC" id="3.1.4.16"/>
    </reaction>
</comment>
<evidence type="ECO:0000256" key="8">
    <source>
        <dbReference type="ARBA" id="ARBA00022741"/>
    </source>
</evidence>
<dbReference type="InterPro" id="IPR029052">
    <property type="entry name" value="Metallo-depent_PP-like"/>
</dbReference>
<evidence type="ECO:0000256" key="2">
    <source>
        <dbReference type="ARBA" id="ARBA00001730"/>
    </source>
</evidence>
<dbReference type="CDD" id="cd07410">
    <property type="entry name" value="MPP_CpdB_N"/>
    <property type="match status" value="1"/>
</dbReference>
<keyword evidence="9 11" id="KW-0378">Hydrolase</keyword>
<keyword evidence="8 11" id="KW-0547">Nucleotide-binding</keyword>
<evidence type="ECO:0000313" key="15">
    <source>
        <dbReference type="Proteomes" id="UP001597046"/>
    </source>
</evidence>
<name>A0ABW3N1X1_9MICO</name>
<dbReference type="SUPFAM" id="SSF56300">
    <property type="entry name" value="Metallo-dependent phosphatases"/>
    <property type="match status" value="1"/>
</dbReference>
<evidence type="ECO:0000256" key="10">
    <source>
        <dbReference type="ARBA" id="ARBA00023268"/>
    </source>
</evidence>
<protein>
    <submittedName>
        <fullName evidence="14">Bifunctional metallophosphatase/5'-nucleotidase</fullName>
    </submittedName>
</protein>
<keyword evidence="10" id="KW-0511">Multifunctional enzyme</keyword>
<evidence type="ECO:0000256" key="11">
    <source>
        <dbReference type="RuleBase" id="RU362119"/>
    </source>
</evidence>
<keyword evidence="7" id="KW-0732">Signal</keyword>
<evidence type="ECO:0000259" key="12">
    <source>
        <dbReference type="Pfam" id="PF00149"/>
    </source>
</evidence>
<dbReference type="InterPro" id="IPR006179">
    <property type="entry name" value="5_nucleotidase/apyrase"/>
</dbReference>
<dbReference type="PANTHER" id="PTHR11575">
    <property type="entry name" value="5'-NUCLEOTIDASE-RELATED"/>
    <property type="match status" value="1"/>
</dbReference>
<proteinExistence type="inferred from homology"/>
<dbReference type="InterPro" id="IPR041827">
    <property type="entry name" value="CpdB_N"/>
</dbReference>
<accession>A0ABW3N1X1</accession>
<comment type="subcellular location">
    <subcellularLocation>
        <location evidence="4">Cell envelope</location>
    </subcellularLocation>
</comment>
<comment type="caution">
    <text evidence="14">The sequence shown here is derived from an EMBL/GenBank/DDBJ whole genome shotgun (WGS) entry which is preliminary data.</text>
</comment>
<sequence length="617" mass="65355">MSTDPATPAPTPDFLASAATRRQLLSLAAVGGIGLATVRAAAPAAAVTAPGTNGETVRLTVLGTTDLHGNVFNWDYFKNAEYTDSKNNDIGVAKASSIIKMRRADLGAASCLTLDAGDTIQGTPLAYYYAKIDPITGGSTHPMAAAMNAVGYDAAALGNHEFNYGIDTLRAFEKQLDFPLLSANTVDWDTGSPAFRPWVIKTVRLPDQKPIKVGILGLVTPGVAIWDRANVEGRLKFPGIVEQARIMVPRLKAAGADVVIVSAHSGTNGQSSWGDALPYVENASRILAEQVPDIDAILVGHSHVEVVTKVANAQTGRQVLLCEPLYWGMRVAEMTLSLQKVRGQWQVVDSSAQLWNANAVPEDPAVTGAVRAAHEKVLGYVNGVIGTCTRAMSAATSRYEDTPAIDFINHVQADAVKAALTGTPEAGLPVLSIAAPFNALASIPEGDVTIRDVAGLYIYDNTLLGIVLTGAQVKDYLEKSASYFKQVSGTGPFTADQVTRANNTPDYNYDIMGGLDADLTYDIDVAQAAGSRIVNLAYAGSTVASDARFVIAINNYRQSGGGGFPHVTTAPVVYNRQIEIRQMLIDWATAHQVIDPATFSSPDWRLVSNGSPVTVTG</sequence>
<keyword evidence="6" id="KW-0479">Metal-binding</keyword>
<comment type="catalytic activity">
    <reaction evidence="1">
        <text>a ribonucleoside 3'-phosphate + H2O = a ribonucleoside + phosphate</text>
        <dbReference type="Rhea" id="RHEA:10144"/>
        <dbReference type="ChEBI" id="CHEBI:13197"/>
        <dbReference type="ChEBI" id="CHEBI:15377"/>
        <dbReference type="ChEBI" id="CHEBI:18254"/>
        <dbReference type="ChEBI" id="CHEBI:43474"/>
        <dbReference type="EC" id="3.1.3.6"/>
    </reaction>
</comment>
<dbReference type="InterPro" id="IPR006311">
    <property type="entry name" value="TAT_signal"/>
</dbReference>
<evidence type="ECO:0000256" key="4">
    <source>
        <dbReference type="ARBA" id="ARBA00004196"/>
    </source>
</evidence>
<organism evidence="14 15">
    <name type="scientific">Terrabacter terrigena</name>
    <dbReference type="NCBI Taxonomy" id="574718"/>
    <lineage>
        <taxon>Bacteria</taxon>
        <taxon>Bacillati</taxon>
        <taxon>Actinomycetota</taxon>
        <taxon>Actinomycetes</taxon>
        <taxon>Micrococcales</taxon>
        <taxon>Intrasporangiaceae</taxon>
        <taxon>Terrabacter</taxon>
    </lineage>
</organism>
<comment type="similarity">
    <text evidence="5 11">Belongs to the 5'-nucleotidase family.</text>
</comment>
<reference evidence="15" key="1">
    <citation type="journal article" date="2019" name="Int. J. Syst. Evol. Microbiol.">
        <title>The Global Catalogue of Microorganisms (GCM) 10K type strain sequencing project: providing services to taxonomists for standard genome sequencing and annotation.</title>
        <authorList>
            <consortium name="The Broad Institute Genomics Platform"/>
            <consortium name="The Broad Institute Genome Sequencing Center for Infectious Disease"/>
            <person name="Wu L."/>
            <person name="Ma J."/>
        </authorList>
    </citation>
    <scope>NUCLEOTIDE SEQUENCE [LARGE SCALE GENOMIC DNA]</scope>
    <source>
        <strain evidence="15">CCUG 57508</strain>
    </source>
</reference>
<dbReference type="InterPro" id="IPR006146">
    <property type="entry name" value="5'-Nucleotdase_CS"/>
</dbReference>
<dbReference type="PROSITE" id="PS00786">
    <property type="entry name" value="5_NUCLEOTIDASE_2"/>
    <property type="match status" value="1"/>
</dbReference>
<evidence type="ECO:0000256" key="7">
    <source>
        <dbReference type="ARBA" id="ARBA00022729"/>
    </source>
</evidence>
<dbReference type="RefSeq" id="WP_386053368.1">
    <property type="nucleotide sequence ID" value="NZ_JBHTKH010000008.1"/>
</dbReference>
<evidence type="ECO:0000256" key="1">
    <source>
        <dbReference type="ARBA" id="ARBA00000527"/>
    </source>
</evidence>
<keyword evidence="15" id="KW-1185">Reference proteome</keyword>
<dbReference type="Gene3D" id="3.60.21.10">
    <property type="match status" value="1"/>
</dbReference>
<evidence type="ECO:0000256" key="5">
    <source>
        <dbReference type="ARBA" id="ARBA00006654"/>
    </source>
</evidence>
<feature type="domain" description="5'-Nucleotidase C-terminal" evidence="13">
    <location>
        <begin position="384"/>
        <end position="568"/>
    </location>
</feature>
<gene>
    <name evidence="14" type="ORF">ACFQ2V_13750</name>
</gene>
<dbReference type="Gene3D" id="3.90.780.10">
    <property type="entry name" value="5'-Nucleotidase, C-terminal domain"/>
    <property type="match status" value="1"/>
</dbReference>
<evidence type="ECO:0000256" key="6">
    <source>
        <dbReference type="ARBA" id="ARBA00022723"/>
    </source>
</evidence>
<dbReference type="InterPro" id="IPR008334">
    <property type="entry name" value="5'-Nucleotdase_C"/>
</dbReference>
<feature type="domain" description="Calcineurin-like phosphoesterase" evidence="12">
    <location>
        <begin position="111"/>
        <end position="304"/>
    </location>
</feature>
<dbReference type="PROSITE" id="PS51318">
    <property type="entry name" value="TAT"/>
    <property type="match status" value="1"/>
</dbReference>
<dbReference type="Pfam" id="PF00149">
    <property type="entry name" value="Metallophos"/>
    <property type="match status" value="1"/>
</dbReference>
<dbReference type="InterPro" id="IPR004843">
    <property type="entry name" value="Calcineurin-like_PHP"/>
</dbReference>
<dbReference type="PANTHER" id="PTHR11575:SF6">
    <property type="entry name" value="2',3'-CYCLIC-NUCLEOTIDE 2'-PHOSPHODIESTERASE_3'-NUCLEOTIDASE"/>
    <property type="match status" value="1"/>
</dbReference>
<dbReference type="SUPFAM" id="SSF55816">
    <property type="entry name" value="5'-nucleotidase (syn. UDP-sugar hydrolase), C-terminal domain"/>
    <property type="match status" value="1"/>
</dbReference>